<dbReference type="STRING" id="1480694.DC28_13255"/>
<protein>
    <recommendedName>
        <fullName evidence="7">EAL domain-containing protein</fullName>
    </recommendedName>
</protein>
<sequence length="705" mass="77673">MATPDNPALRRKILHFLFWTKPEENTFPLQTRVSIIALYAAVLASLAALPYNLYSDYVNQAYTLMAFQLVFMALGLMGLVSFWALRSLTTIRVFFSAALIILATGLIINAGGVRGLGFFYFVVGYAILYYVLGLVGGIVLPLYIWGGTLIRISLGNFHPESYLNDPDFYTTYLVLLSVATILGIFAVLYQHFIIRHLYRLAYIDDVTGLPNRKRLELLVSQWMRSHRHGGASFSLLGIKLHNFAQVNSFQGALSADHVLETLGNRITSVCGVQDSPGRYTGTVFLVLTPKTDFLELEEMGSRFLERIQKPVDLDGHSVGVQASVSITRYPQDADRYETLMANIMAGFSRLAGQPGFVSFFDESIHQAEARRYTMLGELRHAVANQELHLVYQPKIHLASGGCHGAEVLLRWNSTLFGPVGPDVFIPLAEEGGLIQSITRWVIQTAFSQISRLGALTAPRGRHPGLVHAINLSPLDLSDPAFREFLGSLEFARDEEKPDTARGTLEFTATEQGSAPAPKTPEHPRPGEGTTPTPEADPVQGEGTEVASGSGATLEPGMESEAGVDGGSGVDPAMVEFEITEGILMDESATVQSNLEFIRSRGFRIAIDDFGTGYSSLSYLHRLRASNLKIDRSFIQPINESNPQSPIVDAVISMAKTLSLSTTAEGVETPFQRDYLLSRACDLAQGYLYARPMDFESYRSWLESRE</sequence>
<keyword evidence="2" id="KW-0472">Membrane</keyword>
<organism evidence="5 6">
    <name type="scientific">Spirochaeta lutea</name>
    <dbReference type="NCBI Taxonomy" id="1480694"/>
    <lineage>
        <taxon>Bacteria</taxon>
        <taxon>Pseudomonadati</taxon>
        <taxon>Spirochaetota</taxon>
        <taxon>Spirochaetia</taxon>
        <taxon>Spirochaetales</taxon>
        <taxon>Spirochaetaceae</taxon>
        <taxon>Spirochaeta</taxon>
    </lineage>
</organism>
<evidence type="ECO:0000256" key="1">
    <source>
        <dbReference type="SAM" id="MobiDB-lite"/>
    </source>
</evidence>
<dbReference type="Gene3D" id="3.30.70.270">
    <property type="match status" value="1"/>
</dbReference>
<evidence type="ECO:0000313" key="6">
    <source>
        <dbReference type="Proteomes" id="UP000029692"/>
    </source>
</evidence>
<feature type="domain" description="GGDEF" evidence="4">
    <location>
        <begin position="231"/>
        <end position="362"/>
    </location>
</feature>
<feature type="transmembrane region" description="Helical" evidence="2">
    <location>
        <begin position="33"/>
        <end position="54"/>
    </location>
</feature>
<dbReference type="InterPro" id="IPR035919">
    <property type="entry name" value="EAL_sf"/>
</dbReference>
<evidence type="ECO:0000259" key="4">
    <source>
        <dbReference type="PROSITE" id="PS50887"/>
    </source>
</evidence>
<name>A0A098QT86_9SPIO</name>
<reference evidence="5 6" key="1">
    <citation type="submission" date="2014-05" db="EMBL/GenBank/DDBJ databases">
        <title>De novo Genome Sequence of Spirocheata sp.</title>
        <authorList>
            <person name="Shivani Y."/>
            <person name="Subhash Y."/>
            <person name="Tushar L."/>
            <person name="Sasikala C."/>
            <person name="Ramana C.V."/>
        </authorList>
    </citation>
    <scope>NUCLEOTIDE SEQUENCE [LARGE SCALE GENOMIC DNA]</scope>
    <source>
        <strain evidence="5 6">JC230</strain>
    </source>
</reference>
<dbReference type="Gene3D" id="3.20.20.450">
    <property type="entry name" value="EAL domain"/>
    <property type="match status" value="2"/>
</dbReference>
<dbReference type="SMART" id="SM00052">
    <property type="entry name" value="EAL"/>
    <property type="match status" value="1"/>
</dbReference>
<dbReference type="SUPFAM" id="SSF141868">
    <property type="entry name" value="EAL domain-like"/>
    <property type="match status" value="2"/>
</dbReference>
<keyword evidence="2" id="KW-1133">Transmembrane helix</keyword>
<dbReference type="InterPro" id="IPR050706">
    <property type="entry name" value="Cyclic-di-GMP_PDE-like"/>
</dbReference>
<evidence type="ECO:0000256" key="2">
    <source>
        <dbReference type="SAM" id="Phobius"/>
    </source>
</evidence>
<feature type="domain" description="EAL" evidence="3">
    <location>
        <begin position="371"/>
        <end position="705"/>
    </location>
</feature>
<proteinExistence type="predicted"/>
<keyword evidence="6" id="KW-1185">Reference proteome</keyword>
<dbReference type="CDD" id="cd01949">
    <property type="entry name" value="GGDEF"/>
    <property type="match status" value="1"/>
</dbReference>
<feature type="transmembrane region" description="Helical" evidence="2">
    <location>
        <begin position="91"/>
        <end position="111"/>
    </location>
</feature>
<evidence type="ECO:0000259" key="3">
    <source>
        <dbReference type="PROSITE" id="PS50883"/>
    </source>
</evidence>
<feature type="transmembrane region" description="Helical" evidence="2">
    <location>
        <begin position="61"/>
        <end position="85"/>
    </location>
</feature>
<dbReference type="GO" id="GO:0071111">
    <property type="term" value="F:cyclic-guanylate-specific phosphodiesterase activity"/>
    <property type="evidence" value="ECO:0007669"/>
    <property type="project" value="InterPro"/>
</dbReference>
<dbReference type="InterPro" id="IPR001633">
    <property type="entry name" value="EAL_dom"/>
</dbReference>
<dbReference type="InterPro" id="IPR000160">
    <property type="entry name" value="GGDEF_dom"/>
</dbReference>
<dbReference type="PROSITE" id="PS50887">
    <property type="entry name" value="GGDEF"/>
    <property type="match status" value="1"/>
</dbReference>
<dbReference type="PANTHER" id="PTHR33121">
    <property type="entry name" value="CYCLIC DI-GMP PHOSPHODIESTERASE PDEF"/>
    <property type="match status" value="1"/>
</dbReference>
<dbReference type="OrthoDB" id="366324at2"/>
<dbReference type="Proteomes" id="UP000029692">
    <property type="component" value="Unassembled WGS sequence"/>
</dbReference>
<keyword evidence="2" id="KW-0812">Transmembrane</keyword>
<comment type="caution">
    <text evidence="5">The sequence shown here is derived from an EMBL/GenBank/DDBJ whole genome shotgun (WGS) entry which is preliminary data.</text>
</comment>
<dbReference type="Pfam" id="PF00990">
    <property type="entry name" value="GGDEF"/>
    <property type="match status" value="1"/>
</dbReference>
<dbReference type="InterPro" id="IPR043128">
    <property type="entry name" value="Rev_trsase/Diguanyl_cyclase"/>
</dbReference>
<dbReference type="Pfam" id="PF00563">
    <property type="entry name" value="EAL"/>
    <property type="match status" value="2"/>
</dbReference>
<dbReference type="AlphaFoldDB" id="A0A098QT86"/>
<dbReference type="PROSITE" id="PS50883">
    <property type="entry name" value="EAL"/>
    <property type="match status" value="1"/>
</dbReference>
<feature type="transmembrane region" description="Helical" evidence="2">
    <location>
        <begin position="169"/>
        <end position="189"/>
    </location>
</feature>
<dbReference type="SUPFAM" id="SSF55073">
    <property type="entry name" value="Nucleotide cyclase"/>
    <property type="match status" value="1"/>
</dbReference>
<dbReference type="PANTHER" id="PTHR33121:SF79">
    <property type="entry name" value="CYCLIC DI-GMP PHOSPHODIESTERASE PDED-RELATED"/>
    <property type="match status" value="1"/>
</dbReference>
<dbReference type="SMART" id="SM00267">
    <property type="entry name" value="GGDEF"/>
    <property type="match status" value="1"/>
</dbReference>
<dbReference type="NCBIfam" id="TIGR00254">
    <property type="entry name" value="GGDEF"/>
    <property type="match status" value="1"/>
</dbReference>
<feature type="transmembrane region" description="Helical" evidence="2">
    <location>
        <begin position="118"/>
        <end position="144"/>
    </location>
</feature>
<evidence type="ECO:0008006" key="7">
    <source>
        <dbReference type="Google" id="ProtNLM"/>
    </source>
</evidence>
<feature type="region of interest" description="Disordered" evidence="1">
    <location>
        <begin position="506"/>
        <end position="570"/>
    </location>
</feature>
<dbReference type="EMBL" id="JNUP01000071">
    <property type="protein sequence ID" value="KGE70909.1"/>
    <property type="molecule type" value="Genomic_DNA"/>
</dbReference>
<dbReference type="CDD" id="cd01948">
    <property type="entry name" value="EAL"/>
    <property type="match status" value="1"/>
</dbReference>
<dbReference type="eggNOG" id="COG5001">
    <property type="taxonomic scope" value="Bacteria"/>
</dbReference>
<dbReference type="InterPro" id="IPR029787">
    <property type="entry name" value="Nucleotide_cyclase"/>
</dbReference>
<gene>
    <name evidence="5" type="ORF">DC28_13255</name>
</gene>
<evidence type="ECO:0000313" key="5">
    <source>
        <dbReference type="EMBL" id="KGE70909.1"/>
    </source>
</evidence>
<dbReference type="RefSeq" id="WP_037549456.1">
    <property type="nucleotide sequence ID" value="NZ_JNUP01000071.1"/>
</dbReference>
<accession>A0A098QT86</accession>